<dbReference type="EMBL" id="BOPA01000021">
    <property type="protein sequence ID" value="GIJ16549.1"/>
    <property type="molecule type" value="Genomic_DNA"/>
</dbReference>
<keyword evidence="1" id="KW-1133">Transmembrane helix</keyword>
<keyword evidence="3" id="KW-1185">Reference proteome</keyword>
<evidence type="ECO:0008006" key="4">
    <source>
        <dbReference type="Google" id="ProtNLM"/>
    </source>
</evidence>
<evidence type="ECO:0000313" key="2">
    <source>
        <dbReference type="EMBL" id="GIJ16549.1"/>
    </source>
</evidence>
<feature type="transmembrane region" description="Helical" evidence="1">
    <location>
        <begin position="20"/>
        <end position="47"/>
    </location>
</feature>
<keyword evidence="1" id="KW-0472">Membrane</keyword>
<keyword evidence="1" id="KW-0812">Transmembrane</keyword>
<feature type="transmembrane region" description="Helical" evidence="1">
    <location>
        <begin position="59"/>
        <end position="83"/>
    </location>
</feature>
<evidence type="ECO:0000256" key="1">
    <source>
        <dbReference type="SAM" id="Phobius"/>
    </source>
</evidence>
<dbReference type="Proteomes" id="UP000647860">
    <property type="component" value="Unassembled WGS sequence"/>
</dbReference>
<name>A0ABQ4IF59_9ACTN</name>
<protein>
    <recommendedName>
        <fullName evidence="4">DUF4190 domain-containing protein</fullName>
    </recommendedName>
</protein>
<accession>A0ABQ4IF59</accession>
<proteinExistence type="predicted"/>
<reference evidence="2 3" key="1">
    <citation type="submission" date="2021-01" db="EMBL/GenBank/DDBJ databases">
        <title>Whole genome shotgun sequence of Verrucosispora gifhornensis NBRC 16317.</title>
        <authorList>
            <person name="Komaki H."/>
            <person name="Tamura T."/>
        </authorList>
    </citation>
    <scope>NUCLEOTIDE SEQUENCE [LARGE SCALE GENOMIC DNA]</scope>
    <source>
        <strain evidence="2 3">NBRC 16317</strain>
    </source>
</reference>
<sequence>MDLPVERNAGWSSGELLSVALVLAATVTLVVNFVIAVPVSLVAAIASARGARASKDHRALHLVTLSLSLVLFAASVIMVFVLLPAGSLPQIDTTVVPAS</sequence>
<gene>
    <name evidence="2" type="ORF">Vgi01_32330</name>
</gene>
<evidence type="ECO:0000313" key="3">
    <source>
        <dbReference type="Proteomes" id="UP000647860"/>
    </source>
</evidence>
<comment type="caution">
    <text evidence="2">The sequence shown here is derived from an EMBL/GenBank/DDBJ whole genome shotgun (WGS) entry which is preliminary data.</text>
</comment>
<organism evidence="2 3">
    <name type="scientific">Micromonospora gifhornensis</name>
    <dbReference type="NCBI Taxonomy" id="84594"/>
    <lineage>
        <taxon>Bacteria</taxon>
        <taxon>Bacillati</taxon>
        <taxon>Actinomycetota</taxon>
        <taxon>Actinomycetes</taxon>
        <taxon>Micromonosporales</taxon>
        <taxon>Micromonosporaceae</taxon>
        <taxon>Micromonospora</taxon>
    </lineage>
</organism>